<dbReference type="Proteomes" id="UP000466730">
    <property type="component" value="Unassembled WGS sequence"/>
</dbReference>
<dbReference type="Gene3D" id="3.90.550.10">
    <property type="entry name" value="Spore Coat Polysaccharide Biosynthesis Protein SpsA, Chain A"/>
    <property type="match status" value="1"/>
</dbReference>
<dbReference type="SUPFAM" id="SSF53448">
    <property type="entry name" value="Nucleotide-diphospho-sugar transferases"/>
    <property type="match status" value="1"/>
</dbReference>
<evidence type="ECO:0000313" key="9">
    <source>
        <dbReference type="EMBL" id="MRH22056.1"/>
    </source>
</evidence>
<proteinExistence type="predicted"/>
<dbReference type="InterPro" id="IPR029044">
    <property type="entry name" value="Nucleotide-diphossugar_trans"/>
</dbReference>
<dbReference type="AlphaFoldDB" id="A0A844B6Q0"/>
<evidence type="ECO:0000256" key="5">
    <source>
        <dbReference type="ARBA" id="ARBA00022989"/>
    </source>
</evidence>
<evidence type="ECO:0000256" key="2">
    <source>
        <dbReference type="ARBA" id="ARBA00022676"/>
    </source>
</evidence>
<evidence type="ECO:0000256" key="4">
    <source>
        <dbReference type="ARBA" id="ARBA00022692"/>
    </source>
</evidence>
<feature type="transmembrane region" description="Helical" evidence="7">
    <location>
        <begin position="501"/>
        <end position="522"/>
    </location>
</feature>
<keyword evidence="4 7" id="KW-0812">Transmembrane</keyword>
<dbReference type="EMBL" id="WJPO01000023">
    <property type="protein sequence ID" value="MRH22056.1"/>
    <property type="molecule type" value="Genomic_DNA"/>
</dbReference>
<keyword evidence="2" id="KW-0328">Glycosyltransferase</keyword>
<sequence>MTPRPDRHPPRPRPRHLVPIYTSRMKLRYWLSVLLWAATALWFWAWWFQPHHNIGTFRYLVITLAIGWVMFLQVYFLTVMLRAVRPSGDLAALKGARVAMVVTKSPTEPFEVVRRTLEGMLAQDWPHDTWLADEDPAPETLAWCAAHGVKVSTRKDRTEYHRAEWPRRTRCKEGNLAFFYDSYGYENYDFVAQLDADHVPQPGYLREMLRPFVDAEVGYVSAPSICASNARESWAARMRLDHEGMFHGILQAGYSNGWAPMCIGSHYAVRTVALREIGGLGPELAEDHSTTMMMNAFGWRGVHAFDAIAVGDGPVTFADMLTQEFQWSRSLVTLFLRYTPGYFPGLRPILKFQFLFSQLWYPGFAFFMAATLLVPITAVLFDIRFANVTYPAFVGHSVPVVLAFILIAYQLKADGLFRPADAKVISWEKGLFQCAQWPWVLWGCLMALRDSVTGRFVDFRITPKGSSASTRLPFRVLMPYMALAAAAILPVLVVDHLENSAGFYLLCLLNAALYLAVLGVAITHHIRQNGLGWMNNALRLGPQMAITLALAGTLVFSGWLRGMQSLHYLSTGLGPYQFTKVEFMVSGAGQGGKRSMRYSFDLPFARSDRRPFFE</sequence>
<feature type="transmembrane region" description="Helical" evidence="7">
    <location>
        <begin position="387"/>
        <end position="409"/>
    </location>
</feature>
<protein>
    <submittedName>
        <fullName evidence="9">Glycosyltransferase</fullName>
    </submittedName>
</protein>
<dbReference type="GO" id="GO:0005886">
    <property type="term" value="C:plasma membrane"/>
    <property type="evidence" value="ECO:0007669"/>
    <property type="project" value="TreeGrafter"/>
</dbReference>
<organism evidence="9 10">
    <name type="scientific">Rhodovulum strictum</name>
    <dbReference type="NCBI Taxonomy" id="58314"/>
    <lineage>
        <taxon>Bacteria</taxon>
        <taxon>Pseudomonadati</taxon>
        <taxon>Pseudomonadota</taxon>
        <taxon>Alphaproteobacteria</taxon>
        <taxon>Rhodobacterales</taxon>
        <taxon>Paracoccaceae</taxon>
        <taxon>Rhodovulum</taxon>
    </lineage>
</organism>
<dbReference type="InterPro" id="IPR050321">
    <property type="entry name" value="Glycosyltr_2/OpgH_subfam"/>
</dbReference>
<feature type="transmembrane region" description="Helical" evidence="7">
    <location>
        <begin position="29"/>
        <end position="47"/>
    </location>
</feature>
<evidence type="ECO:0000259" key="8">
    <source>
        <dbReference type="Pfam" id="PF13632"/>
    </source>
</evidence>
<comment type="subcellular location">
    <subcellularLocation>
        <location evidence="1">Membrane</location>
        <topology evidence="1">Multi-pass membrane protein</topology>
    </subcellularLocation>
</comment>
<name>A0A844B6Q0_9RHOB</name>
<comment type="caution">
    <text evidence="9">The sequence shown here is derived from an EMBL/GenBank/DDBJ whole genome shotgun (WGS) entry which is preliminary data.</text>
</comment>
<keyword evidence="5 7" id="KW-1133">Transmembrane helix</keyword>
<dbReference type="PANTHER" id="PTHR43867:SF2">
    <property type="entry name" value="CELLULOSE SYNTHASE CATALYTIC SUBUNIT A [UDP-FORMING]"/>
    <property type="match status" value="1"/>
</dbReference>
<evidence type="ECO:0000256" key="6">
    <source>
        <dbReference type="ARBA" id="ARBA00023136"/>
    </source>
</evidence>
<gene>
    <name evidence="9" type="ORF">GH815_13730</name>
</gene>
<feature type="domain" description="Glycosyltransferase 2-like" evidence="8">
    <location>
        <begin position="191"/>
        <end position="379"/>
    </location>
</feature>
<feature type="transmembrane region" description="Helical" evidence="7">
    <location>
        <begin position="59"/>
        <end position="81"/>
    </location>
</feature>
<dbReference type="Pfam" id="PF13632">
    <property type="entry name" value="Glyco_trans_2_3"/>
    <property type="match status" value="1"/>
</dbReference>
<dbReference type="InterPro" id="IPR001173">
    <property type="entry name" value="Glyco_trans_2-like"/>
</dbReference>
<feature type="transmembrane region" description="Helical" evidence="7">
    <location>
        <begin position="477"/>
        <end position="494"/>
    </location>
</feature>
<evidence type="ECO:0000313" key="10">
    <source>
        <dbReference type="Proteomes" id="UP000466730"/>
    </source>
</evidence>
<feature type="transmembrane region" description="Helical" evidence="7">
    <location>
        <begin position="359"/>
        <end position="381"/>
    </location>
</feature>
<keyword evidence="3 9" id="KW-0808">Transferase</keyword>
<evidence type="ECO:0000256" key="1">
    <source>
        <dbReference type="ARBA" id="ARBA00004141"/>
    </source>
</evidence>
<evidence type="ECO:0000256" key="3">
    <source>
        <dbReference type="ARBA" id="ARBA00022679"/>
    </source>
</evidence>
<dbReference type="GO" id="GO:0016758">
    <property type="term" value="F:hexosyltransferase activity"/>
    <property type="evidence" value="ECO:0007669"/>
    <property type="project" value="TreeGrafter"/>
</dbReference>
<keyword evidence="6 7" id="KW-0472">Membrane</keyword>
<evidence type="ECO:0000256" key="7">
    <source>
        <dbReference type="SAM" id="Phobius"/>
    </source>
</evidence>
<feature type="transmembrane region" description="Helical" evidence="7">
    <location>
        <begin position="542"/>
        <end position="560"/>
    </location>
</feature>
<dbReference type="OrthoDB" id="9806824at2"/>
<accession>A0A844B6Q0</accession>
<dbReference type="PANTHER" id="PTHR43867">
    <property type="entry name" value="CELLULOSE SYNTHASE CATALYTIC SUBUNIT A [UDP-FORMING]"/>
    <property type="match status" value="1"/>
</dbReference>
<reference evidence="9 10" key="1">
    <citation type="submission" date="2019-11" db="EMBL/GenBank/DDBJ databases">
        <title>Draft Whole-Genome sequence of the marine photosynthetic bacterium Rhodovulum strictum DSM 11289.</title>
        <authorList>
            <person name="Kyndt J.A."/>
            <person name="Meyer T.E."/>
        </authorList>
    </citation>
    <scope>NUCLEOTIDE SEQUENCE [LARGE SCALE GENOMIC DNA]</scope>
    <source>
        <strain evidence="9 10">DSM 11289</strain>
    </source>
</reference>
<keyword evidence="10" id="KW-1185">Reference proteome</keyword>